<dbReference type="GO" id="GO:0016192">
    <property type="term" value="P:vesicle-mediated transport"/>
    <property type="evidence" value="ECO:0007669"/>
    <property type="project" value="UniProtKB-UniRule"/>
</dbReference>
<organism evidence="7 8">
    <name type="scientific">Elsinoe australis</name>
    <dbReference type="NCBI Taxonomy" id="40998"/>
    <lineage>
        <taxon>Eukaryota</taxon>
        <taxon>Fungi</taxon>
        <taxon>Dikarya</taxon>
        <taxon>Ascomycota</taxon>
        <taxon>Pezizomycotina</taxon>
        <taxon>Dothideomycetes</taxon>
        <taxon>Dothideomycetidae</taxon>
        <taxon>Myriangiales</taxon>
        <taxon>Elsinoaceae</taxon>
        <taxon>Elsinoe</taxon>
    </lineage>
</organism>
<dbReference type="Gene3D" id="3.40.50.150">
    <property type="entry name" value="Vaccinia Virus protein VP39"/>
    <property type="match status" value="1"/>
</dbReference>
<dbReference type="EMBL" id="PTQR01000012">
    <property type="protein sequence ID" value="TKX26548.1"/>
    <property type="molecule type" value="Genomic_DNA"/>
</dbReference>
<dbReference type="Proteomes" id="UP000308133">
    <property type="component" value="Unassembled WGS sequence"/>
</dbReference>
<keyword evidence="1 5" id="KW-0963">Cytoplasm</keyword>
<dbReference type="InterPro" id="IPR029063">
    <property type="entry name" value="SAM-dependent_MTases_sf"/>
</dbReference>
<evidence type="ECO:0000256" key="2">
    <source>
        <dbReference type="ARBA" id="ARBA00022603"/>
    </source>
</evidence>
<dbReference type="SUPFAM" id="SSF53335">
    <property type="entry name" value="S-adenosyl-L-methionine-dependent methyltransferases"/>
    <property type="match status" value="1"/>
</dbReference>
<keyword evidence="2 5" id="KW-0489">Methyltransferase</keyword>
<dbReference type="EC" id="2.1.1.-" evidence="5"/>
<gene>
    <name evidence="5" type="primary">EFM4</name>
    <name evidence="7" type="ORF">C1H76_1080</name>
</gene>
<evidence type="ECO:0000313" key="7">
    <source>
        <dbReference type="EMBL" id="TKX26548.1"/>
    </source>
</evidence>
<dbReference type="CDD" id="cd02440">
    <property type="entry name" value="AdoMet_MTases"/>
    <property type="match status" value="1"/>
</dbReference>
<dbReference type="GO" id="GO:0032259">
    <property type="term" value="P:methylation"/>
    <property type="evidence" value="ECO:0007669"/>
    <property type="project" value="UniProtKB-KW"/>
</dbReference>
<comment type="subcellular location">
    <subcellularLocation>
        <location evidence="5">Cytoplasm</location>
    </subcellularLocation>
</comment>
<dbReference type="HAMAP" id="MF_03188">
    <property type="entry name" value="Methyltr_EFM4"/>
    <property type="match status" value="1"/>
</dbReference>
<dbReference type="PANTHER" id="PTHR12843">
    <property type="entry name" value="PROTEIN-LYSINE N-METHYLTRANSFERASE METTL10"/>
    <property type="match status" value="1"/>
</dbReference>
<name>A0A4U7B590_9PEZI</name>
<keyword evidence="5" id="KW-0813">Transport</keyword>
<keyword evidence="4 5" id="KW-0949">S-adenosyl-L-methionine</keyword>
<protein>
    <recommendedName>
        <fullName evidence="5">Protein-lysine N-methyltransferase EFM4</fullName>
        <ecNumber evidence="5">2.1.1.-</ecNumber>
    </recommendedName>
    <alternativeName>
        <fullName evidence="5">Elongation factor methyltransferase 4</fullName>
    </alternativeName>
</protein>
<dbReference type="AlphaFoldDB" id="A0A4U7B590"/>
<dbReference type="GO" id="GO:0016279">
    <property type="term" value="F:protein-lysine N-methyltransferase activity"/>
    <property type="evidence" value="ECO:0007669"/>
    <property type="project" value="UniProtKB-UniRule"/>
</dbReference>
<evidence type="ECO:0000256" key="3">
    <source>
        <dbReference type="ARBA" id="ARBA00022679"/>
    </source>
</evidence>
<comment type="function">
    <text evidence="5">S-adenosyl-L-methionine-dependent protein-lysine N-methyltransferase that mono- and dimethylates elongation factor 1-alpha at 'Lys-316'. May play a role in intracellular transport.</text>
</comment>
<dbReference type="Pfam" id="PF13847">
    <property type="entry name" value="Methyltransf_31"/>
    <property type="match status" value="1"/>
</dbReference>
<evidence type="ECO:0000256" key="4">
    <source>
        <dbReference type="ARBA" id="ARBA00022691"/>
    </source>
</evidence>
<feature type="domain" description="Methyltransferase" evidence="6">
    <location>
        <begin position="71"/>
        <end position="204"/>
    </location>
</feature>
<proteinExistence type="inferred from homology"/>
<accession>A0A4U7B590</accession>
<evidence type="ECO:0000256" key="1">
    <source>
        <dbReference type="ARBA" id="ARBA00022490"/>
    </source>
</evidence>
<evidence type="ECO:0000313" key="8">
    <source>
        <dbReference type="Proteomes" id="UP000308133"/>
    </source>
</evidence>
<dbReference type="InterPro" id="IPR026635">
    <property type="entry name" value="Efm4/METTL10"/>
</dbReference>
<evidence type="ECO:0000259" key="6">
    <source>
        <dbReference type="Pfam" id="PF13847"/>
    </source>
</evidence>
<dbReference type="InterPro" id="IPR025714">
    <property type="entry name" value="Methyltranfer_dom"/>
</dbReference>
<dbReference type="GO" id="GO:0005737">
    <property type="term" value="C:cytoplasm"/>
    <property type="evidence" value="ECO:0007669"/>
    <property type="project" value="UniProtKB-SubCell"/>
</dbReference>
<reference evidence="7 8" key="1">
    <citation type="submission" date="2018-02" db="EMBL/GenBank/DDBJ databases">
        <title>Draft genome sequences of Elsinoe sp., causing black scab on jojoba.</title>
        <authorList>
            <person name="Stodart B."/>
            <person name="Jeffress S."/>
            <person name="Ash G."/>
            <person name="Arun Chinnappa K."/>
        </authorList>
    </citation>
    <scope>NUCLEOTIDE SEQUENCE [LARGE SCALE GENOMIC DNA]</scope>
    <source>
        <strain evidence="7 8">Hillstone_2</strain>
    </source>
</reference>
<evidence type="ECO:0000256" key="5">
    <source>
        <dbReference type="HAMAP-Rule" id="MF_03188"/>
    </source>
</evidence>
<dbReference type="PANTHER" id="PTHR12843:SF5">
    <property type="entry name" value="EEF1A LYSINE METHYLTRANSFERASE 2"/>
    <property type="match status" value="1"/>
</dbReference>
<sequence length="250" mass="27951">MNEALNTSELGSKSYWDDAYEREIRNHAEDVDDEGTVWFDDTGAEEKVLELLTKNVEEGNLNEVDGDTYSASRFLDLGTGNGHMIFELRQEGWQGEMVGVDYSETSVRLAQQIAAQRAESDASAGKNTPKNTTAFYRWDLLQDEPGSWLKDGFDVVLDKGTFDAISLSSETNAQGRRSHEGYREKVLPLVKPGGLFIITSCNWTRDEVLKWFEGADGQLSLIDEVDYPSFTFGGEKGQSVCTLAFKRKSD</sequence>
<comment type="caution">
    <text evidence="7">The sequence shown here is derived from an EMBL/GenBank/DDBJ whole genome shotgun (WGS) entry which is preliminary data.</text>
</comment>
<keyword evidence="3 5" id="KW-0808">Transferase</keyword>
<comment type="similarity">
    <text evidence="5">Belongs to the class I-like SAM-binding methyltransferase superfamily. EFM4 family.</text>
</comment>